<feature type="compositionally biased region" description="Low complexity" evidence="1">
    <location>
        <begin position="112"/>
        <end position="125"/>
    </location>
</feature>
<dbReference type="Proteomes" id="UP000452235">
    <property type="component" value="Unassembled WGS sequence"/>
</dbReference>
<protein>
    <recommendedName>
        <fullName evidence="2">Myb-like DNA-binding domain-containing protein</fullName>
    </recommendedName>
</protein>
<dbReference type="OrthoDB" id="5421770at2759"/>
<accession>A0A5M3YQS7</accession>
<dbReference type="EMBL" id="BLJY01000004">
    <property type="protein sequence ID" value="GFF15747.1"/>
    <property type="molecule type" value="Genomic_DNA"/>
</dbReference>
<evidence type="ECO:0000313" key="3">
    <source>
        <dbReference type="EMBL" id="GFF15747.1"/>
    </source>
</evidence>
<evidence type="ECO:0000256" key="1">
    <source>
        <dbReference type="SAM" id="MobiDB-lite"/>
    </source>
</evidence>
<dbReference type="VEuPathDB" id="FungiDB:ATEG_04869"/>
<comment type="caution">
    <text evidence="3">The sequence shown here is derived from an EMBL/GenBank/DDBJ whole genome shotgun (WGS) entry which is preliminary data.</text>
</comment>
<dbReference type="AlphaFoldDB" id="A0A5M3YQS7"/>
<name>A0A5M3YQS7_ASPTE</name>
<keyword evidence="4" id="KW-1185">Reference proteome</keyword>
<evidence type="ECO:0000259" key="2">
    <source>
        <dbReference type="Pfam" id="PF22980"/>
    </source>
</evidence>
<proteinExistence type="predicted"/>
<feature type="domain" description="Myb-like DNA-binding" evidence="2">
    <location>
        <begin position="18"/>
        <end position="64"/>
    </location>
</feature>
<dbReference type="InterPro" id="IPR054505">
    <property type="entry name" value="Myb_DNA-bind_8"/>
</dbReference>
<feature type="region of interest" description="Disordered" evidence="1">
    <location>
        <begin position="70"/>
        <end position="145"/>
    </location>
</feature>
<sequence length="158" mass="16926">MASKEKDNTKEPEFNSVDVKFVFECVKNLDKERMVDLPAVAASLGYTNVASVYNRLRALRKKYGFENLEGKMTGTVAKSATGKEDKDNNTSSDATVEEEPKAKRKRGNTQSAKGSSKPASAAKGARAGRGAKRGPKPKQEDGIDDALLAAVDVAAEDS</sequence>
<reference evidence="3 4" key="1">
    <citation type="submission" date="2020-01" db="EMBL/GenBank/DDBJ databases">
        <title>Aspergillus terreus IFO 6365 whole genome shotgun sequence.</title>
        <authorList>
            <person name="Kanamasa S."/>
            <person name="Takahashi H."/>
        </authorList>
    </citation>
    <scope>NUCLEOTIDE SEQUENCE [LARGE SCALE GENOMIC DNA]</scope>
    <source>
        <strain evidence="3 4">IFO 6365</strain>
    </source>
</reference>
<evidence type="ECO:0000313" key="4">
    <source>
        <dbReference type="Proteomes" id="UP000452235"/>
    </source>
</evidence>
<organism evidence="3 4">
    <name type="scientific">Aspergillus terreus</name>
    <dbReference type="NCBI Taxonomy" id="33178"/>
    <lineage>
        <taxon>Eukaryota</taxon>
        <taxon>Fungi</taxon>
        <taxon>Dikarya</taxon>
        <taxon>Ascomycota</taxon>
        <taxon>Pezizomycotina</taxon>
        <taxon>Eurotiomycetes</taxon>
        <taxon>Eurotiomycetidae</taxon>
        <taxon>Eurotiales</taxon>
        <taxon>Aspergillaceae</taxon>
        <taxon>Aspergillus</taxon>
        <taxon>Aspergillus subgen. Circumdati</taxon>
    </lineage>
</organism>
<gene>
    <name evidence="3" type="ORF">ATEIFO6365_0004086600</name>
</gene>
<dbReference type="Pfam" id="PF22980">
    <property type="entry name" value="Myb_DNA-bind_8"/>
    <property type="match status" value="1"/>
</dbReference>